<comment type="caution">
    <text evidence="1">The sequence shown here is derived from an EMBL/GenBank/DDBJ whole genome shotgun (WGS) entry which is preliminary data.</text>
</comment>
<dbReference type="Proteomes" id="UP000309997">
    <property type="component" value="Unassembled WGS sequence"/>
</dbReference>
<sequence>MVDSSDLSAKKVKKKRTLSSHEEKRQKPSKINRIDHDSAKEKDSKQETEEVAGPWRNLQLILSIQNREIHLQKKVELAYDFVNSREKGGGKDADVDRETVKVSRVVAFLNDWVQSLLISTDKKIEVDGEGVIEACLDYRCWAIFKFCLEESLRLQVSLSISRNLLRAIGCVARNVLSVLTVPSVRLKESFFTGSGFELYSVVLDCVSLVFLSHGGLSNENLDLWILSILPVLEFVRKVYGEKLEGGNVGVFALRFSCLVLEPFAKFLRVHPTRKNGFRDFVDKLLEPLLHLLGVLHLQSNESNPGWTRNLLVAVEEVLSQGLFHPTHIDGFMSLRVAEKYSASNDGETKESKTVIQSYHRHFFDKLERIILAKKESAMSGLGELFYLLVDRVKKQKETLVLSEGMKIVERTEGSRHLSGQLSKTLYGSSTPLDTSYGPSILSAEKRKSLFNFFVQITDPLLLEINGYLQSKLEVQPLLLDVHCTIKSINNLLACFLREKLYIKTEDISEGACLNFLKKVYNAILPFMANLLCLPTYNVDSRTQETLTLLARELIAAVGHLLDIEYEVIENDLTRLWFIMLSCLAFGYSFNDAPNECSLTSQILGLGCQLVKLYSELRQVKSTIFAICKATRLIILYEKGGDAELNYDSLGFCKISLPHASYAKAVEMLFCSHEFKLAIRNDIYSIPEGQASECIQHLTADLSESMEWMKTTCSLADEEVFGESNANSSMHGFDLQVELFGRGLSEVYALVLDSLNVTAGNSTIVGRTMKDLMAVICPYMSILVGPESESVNEFISSVTGRTSDVRLAGNTHDMLKFGVSTHWVLVFFSRMYMSCRSLYRQAVSLMPPDVSRKMSAVMGDPFTAYSARDWMNKTEWTDGGYFSWILQPSASLPVIIQSISDIYLQGDVADCCPLIYVLLTMALQRLVDLNRQIKSSEYLQQSNDNIVQFKLLDDAGSSLYSKRSRKCGKRIAIFKQEATDLTEFLMSYLSLLDNERLPVNSSNAATFVDTCNQPLHGNDKWVFGVSSVNEKSLPAATWWIICQNIDIWSPHASKKKLKMFIKHVILTSLPYITKGCAQVGRHHTNEAHFLDKISVHQISAELLADSVLYEHKFVRRHLASRFCNLLEKSILPLFGDVKLNMSPQWKEGLSALENSYVVLGRKSSTCDELTGQKPASHLLSEMAADISRESTAVKFSACQSLLRLLCWMPKGYINSKSFSLYVTCTLNLERLVIGHLLECGDSFFSHKQYELLRLLVACRRTLKCLIMAYCEEKVRTTHSSLIPVLFEDVHSVLWLSRSVSEVFRLQETLSEDKACEVADMIFSLMDHTSYVFLTLSKYQCPSAVSIIAEKPYTEQLNSDVTQEQSSVNESLPCLDTSNDVESCKSILLIAESLKEQAQDLIISLKDAHCNEKSSDEIDVDWNKLSSMVSCFSGFMWGLASALDHSNATDSDYKVKLLRWKCEVISKISHCINAFVDFICFSFHMLFVKDDLQPNHLSAAGNFVKSDDRDSSLVSGDSWKVTVNKHGSQSESVTSIAGILSKLDSYECLPLNKEWLQSFLEGDHPKEAVLIRQLLIAASAIVKLNLGTKCTPLLSSLVPSFTGISQVLLLKLADGTEVPKPFSYVWLDGILKYLQELGSHFPITNPTSTRNVFSKLLELHLKALGKCISLQGKEATLTSHDKELSTNTLHSHIGPASLSHPYYLDEFKARLRMSFKSLIRKPSELHLLSAIQAIERALVGVYEGCPIIYEITTGNVDGGKVSSTVAAGIDCLDLVLEYVSGRKRLNVVKRNIQSLVAALFNIILHVQSPLIFYRIAMDSERYNGPDPGAVILMCVEVLTRVSGKHALFQMDSWHVAQSLHIPAALFQDFDQLRISHGRALSNSLLNSGNQDCNTVGGRDTCVVDLQFSVELYTACCRLLYTILKHHKSESERCISLLQESERVLLHCLEMVDVDLPVRKGYFSLGVHEGVKCACSFRRIYEELRQQKDVFGQHCFKFLSNYIWVYSGYGPLKTGIRREIDEALRPGVYALIDSCSADDLQYLHSQFGEGPCRNTLATLQHDYKLNFQYEGKWDSNRQLVDHLGASKYASSFMEIVLSIFLGMSWFFSYEDMVETTEEQMGWVLLVVPLVLIVIVRWLSSMENPDMIFVMSPWDKRRRTHHRPSEGSSPWGVAAFIVLLLVLVQFQSTFLDSWLV</sequence>
<name>A0ACC4CHW7_POPAL</name>
<organism evidence="1 2">
    <name type="scientific">Populus alba</name>
    <name type="common">White poplar</name>
    <dbReference type="NCBI Taxonomy" id="43335"/>
    <lineage>
        <taxon>Eukaryota</taxon>
        <taxon>Viridiplantae</taxon>
        <taxon>Streptophyta</taxon>
        <taxon>Embryophyta</taxon>
        <taxon>Tracheophyta</taxon>
        <taxon>Spermatophyta</taxon>
        <taxon>Magnoliopsida</taxon>
        <taxon>eudicotyledons</taxon>
        <taxon>Gunneridae</taxon>
        <taxon>Pentapetalae</taxon>
        <taxon>rosids</taxon>
        <taxon>fabids</taxon>
        <taxon>Malpighiales</taxon>
        <taxon>Salicaceae</taxon>
        <taxon>Saliceae</taxon>
        <taxon>Populus</taxon>
    </lineage>
</organism>
<protein>
    <submittedName>
        <fullName evidence="1">Uncharacterized protein</fullName>
    </submittedName>
</protein>
<accession>A0ACC4CHW7</accession>
<dbReference type="EMBL" id="RCHU02000004">
    <property type="protein sequence ID" value="KAL3597446.1"/>
    <property type="molecule type" value="Genomic_DNA"/>
</dbReference>
<evidence type="ECO:0000313" key="2">
    <source>
        <dbReference type="Proteomes" id="UP000309997"/>
    </source>
</evidence>
<keyword evidence="2" id="KW-1185">Reference proteome</keyword>
<evidence type="ECO:0000313" key="1">
    <source>
        <dbReference type="EMBL" id="KAL3597446.1"/>
    </source>
</evidence>
<gene>
    <name evidence="1" type="ORF">D5086_009083</name>
</gene>
<proteinExistence type="predicted"/>
<reference evidence="1 2" key="1">
    <citation type="journal article" date="2024" name="Plant Biotechnol. J.">
        <title>Genome and CRISPR/Cas9 system of a widespread forest tree (Populus alba) in the world.</title>
        <authorList>
            <person name="Liu Y.J."/>
            <person name="Jiang P.F."/>
            <person name="Han X.M."/>
            <person name="Li X.Y."/>
            <person name="Wang H.M."/>
            <person name="Wang Y.J."/>
            <person name="Wang X.X."/>
            <person name="Zeng Q.Y."/>
        </authorList>
    </citation>
    <scope>NUCLEOTIDE SEQUENCE [LARGE SCALE GENOMIC DNA]</scope>
    <source>
        <strain evidence="2">cv. PAL-ZL1</strain>
    </source>
</reference>